<dbReference type="EMBL" id="JBBPBN010000157">
    <property type="protein sequence ID" value="KAK8974729.1"/>
    <property type="molecule type" value="Genomic_DNA"/>
</dbReference>
<reference evidence="1 2" key="1">
    <citation type="journal article" date="2024" name="G3 (Bethesda)">
        <title>Genome assembly of Hibiscus sabdariffa L. provides insights into metabolisms of medicinal natural products.</title>
        <authorList>
            <person name="Kim T."/>
        </authorList>
    </citation>
    <scope>NUCLEOTIDE SEQUENCE [LARGE SCALE GENOMIC DNA]</scope>
    <source>
        <strain evidence="1">TK-2024</strain>
        <tissue evidence="1">Old leaves</tissue>
    </source>
</reference>
<keyword evidence="2" id="KW-1185">Reference proteome</keyword>
<evidence type="ECO:0000313" key="2">
    <source>
        <dbReference type="Proteomes" id="UP001396334"/>
    </source>
</evidence>
<sequence length="78" mass="8988">MMRRERGKRDSLLLTLRTGVQQIQDGLLDSLIQRFLSCCHGTLMSKVSDSVIFLCGKEHKFAIFESSSLIWKIPEKFL</sequence>
<protein>
    <submittedName>
        <fullName evidence="1">Uncharacterized protein</fullName>
    </submittedName>
</protein>
<evidence type="ECO:0000313" key="1">
    <source>
        <dbReference type="EMBL" id="KAK8974729.1"/>
    </source>
</evidence>
<organism evidence="1 2">
    <name type="scientific">Hibiscus sabdariffa</name>
    <name type="common">roselle</name>
    <dbReference type="NCBI Taxonomy" id="183260"/>
    <lineage>
        <taxon>Eukaryota</taxon>
        <taxon>Viridiplantae</taxon>
        <taxon>Streptophyta</taxon>
        <taxon>Embryophyta</taxon>
        <taxon>Tracheophyta</taxon>
        <taxon>Spermatophyta</taxon>
        <taxon>Magnoliopsida</taxon>
        <taxon>eudicotyledons</taxon>
        <taxon>Gunneridae</taxon>
        <taxon>Pentapetalae</taxon>
        <taxon>rosids</taxon>
        <taxon>malvids</taxon>
        <taxon>Malvales</taxon>
        <taxon>Malvaceae</taxon>
        <taxon>Malvoideae</taxon>
        <taxon>Hibiscus</taxon>
    </lineage>
</organism>
<comment type="caution">
    <text evidence="1">The sequence shown here is derived from an EMBL/GenBank/DDBJ whole genome shotgun (WGS) entry which is preliminary data.</text>
</comment>
<accession>A0ABR2NF24</accession>
<proteinExistence type="predicted"/>
<gene>
    <name evidence="1" type="ORF">V6N11_024371</name>
</gene>
<name>A0ABR2NF24_9ROSI</name>
<dbReference type="Proteomes" id="UP001396334">
    <property type="component" value="Unassembled WGS sequence"/>
</dbReference>